<gene>
    <name evidence="4" type="ORF">ACFSKL_09435</name>
</gene>
<dbReference type="Pfam" id="PF04773">
    <property type="entry name" value="FecR"/>
    <property type="match status" value="1"/>
</dbReference>
<dbReference type="RefSeq" id="WP_376885749.1">
    <property type="nucleotide sequence ID" value="NZ_JBHUHR010000025.1"/>
</dbReference>
<comment type="caution">
    <text evidence="4">The sequence shown here is derived from an EMBL/GenBank/DDBJ whole genome shotgun (WGS) entry which is preliminary data.</text>
</comment>
<evidence type="ECO:0000313" key="4">
    <source>
        <dbReference type="EMBL" id="MFD2035013.1"/>
    </source>
</evidence>
<accession>A0ABW4VJV1</accession>
<evidence type="ECO:0000259" key="2">
    <source>
        <dbReference type="Pfam" id="PF04773"/>
    </source>
</evidence>
<name>A0ABW4VJV1_9BACT</name>
<dbReference type="InterPro" id="IPR032508">
    <property type="entry name" value="FecR_C"/>
</dbReference>
<dbReference type="PANTHER" id="PTHR30273:SF2">
    <property type="entry name" value="PROTEIN FECR"/>
    <property type="match status" value="1"/>
</dbReference>
<feature type="domain" description="Protein FecR C-terminal" evidence="3">
    <location>
        <begin position="275"/>
        <end position="342"/>
    </location>
</feature>
<keyword evidence="1" id="KW-0812">Transmembrane</keyword>
<dbReference type="EMBL" id="JBHUHR010000025">
    <property type="protein sequence ID" value="MFD2035013.1"/>
    <property type="molecule type" value="Genomic_DNA"/>
</dbReference>
<dbReference type="InterPro" id="IPR006860">
    <property type="entry name" value="FecR"/>
</dbReference>
<proteinExistence type="predicted"/>
<dbReference type="Proteomes" id="UP001597361">
    <property type="component" value="Unassembled WGS sequence"/>
</dbReference>
<dbReference type="Gene3D" id="3.55.50.30">
    <property type="match status" value="1"/>
</dbReference>
<evidence type="ECO:0000313" key="5">
    <source>
        <dbReference type="Proteomes" id="UP001597361"/>
    </source>
</evidence>
<keyword evidence="1" id="KW-0472">Membrane</keyword>
<evidence type="ECO:0000256" key="1">
    <source>
        <dbReference type="SAM" id="Phobius"/>
    </source>
</evidence>
<dbReference type="InterPro" id="IPR012373">
    <property type="entry name" value="Ferrdict_sens_TM"/>
</dbReference>
<keyword evidence="5" id="KW-1185">Reference proteome</keyword>
<dbReference type="PANTHER" id="PTHR30273">
    <property type="entry name" value="PERIPLASMIC SIGNAL SENSOR AND SIGMA FACTOR ACTIVATOR FECR-RELATED"/>
    <property type="match status" value="1"/>
</dbReference>
<protein>
    <submittedName>
        <fullName evidence="4">FecR family protein</fullName>
    </submittedName>
</protein>
<feature type="domain" description="FecR protein" evidence="2">
    <location>
        <begin position="143"/>
        <end position="231"/>
    </location>
</feature>
<keyword evidence="1" id="KW-1133">Transmembrane helix</keyword>
<reference evidence="5" key="1">
    <citation type="journal article" date="2019" name="Int. J. Syst. Evol. Microbiol.">
        <title>The Global Catalogue of Microorganisms (GCM) 10K type strain sequencing project: providing services to taxonomists for standard genome sequencing and annotation.</title>
        <authorList>
            <consortium name="The Broad Institute Genomics Platform"/>
            <consortium name="The Broad Institute Genome Sequencing Center for Infectious Disease"/>
            <person name="Wu L."/>
            <person name="Ma J."/>
        </authorList>
    </citation>
    <scope>NUCLEOTIDE SEQUENCE [LARGE SCALE GENOMIC DNA]</scope>
    <source>
        <strain evidence="5">CGMCC 1.15180</strain>
    </source>
</reference>
<organism evidence="4 5">
    <name type="scientific">Belliella marina</name>
    <dbReference type="NCBI Taxonomy" id="1644146"/>
    <lineage>
        <taxon>Bacteria</taxon>
        <taxon>Pseudomonadati</taxon>
        <taxon>Bacteroidota</taxon>
        <taxon>Cytophagia</taxon>
        <taxon>Cytophagales</taxon>
        <taxon>Cyclobacteriaceae</taxon>
        <taxon>Belliella</taxon>
    </lineage>
</organism>
<evidence type="ECO:0000259" key="3">
    <source>
        <dbReference type="Pfam" id="PF16344"/>
    </source>
</evidence>
<sequence length="348" mass="39786">MGFDPQHESDFLKNPFFTKWVHSPNEHTDRYWMEWCRNNPGKTDMLQSAKNILLSFRPKEEHVMDAQDSQRILDQLILANHRNMPLPKKHHKVSKRRFLVWGTSIAASILLLGVLKGLFNQGNVGEGITGSEITWVTKSVPRGMKKAFLLPDGSRVTLNADSEIRYPSTFMGSREVELKGQAFFEVKKDKTSPFIVKSGEVETKVLGTSFGVRAYPDQRYFQVAVATGLVEVVAVQGSKFQISPNEAAKYDRTSGSLTETDFDYDAMLGWKEKVLKFKNIPISEVFDILSRWYDVQFVVPEEISLDGRYSGRFHSQTLSNVLIGMRYSSEFDFTIRDKMVYVSKKNNQ</sequence>
<feature type="transmembrane region" description="Helical" evidence="1">
    <location>
        <begin position="98"/>
        <end position="119"/>
    </location>
</feature>
<dbReference type="PIRSF" id="PIRSF018266">
    <property type="entry name" value="FecR"/>
    <property type="match status" value="1"/>
</dbReference>
<dbReference type="Gene3D" id="2.60.120.1440">
    <property type="match status" value="1"/>
</dbReference>
<dbReference type="Pfam" id="PF16344">
    <property type="entry name" value="FecR_C"/>
    <property type="match status" value="1"/>
</dbReference>